<reference evidence="1" key="1">
    <citation type="submission" date="2020-04" db="EMBL/GenBank/DDBJ databases">
        <title>Analysis of mating type loci in Filobasidium floriforme.</title>
        <authorList>
            <person name="Nowrousian M."/>
        </authorList>
    </citation>
    <scope>NUCLEOTIDE SEQUENCE</scope>
    <source>
        <strain evidence="1">CBS 6242</strain>
    </source>
</reference>
<dbReference type="Proteomes" id="UP000812966">
    <property type="component" value="Unassembled WGS sequence"/>
</dbReference>
<evidence type="ECO:0008006" key="3">
    <source>
        <dbReference type="Google" id="ProtNLM"/>
    </source>
</evidence>
<protein>
    <recommendedName>
        <fullName evidence="3">BTB domain-containing protein</fullName>
    </recommendedName>
</protein>
<proteinExistence type="predicted"/>
<gene>
    <name evidence="1" type="ORF">FFLO_04590</name>
</gene>
<organism evidence="1 2">
    <name type="scientific">Filobasidium floriforme</name>
    <dbReference type="NCBI Taxonomy" id="5210"/>
    <lineage>
        <taxon>Eukaryota</taxon>
        <taxon>Fungi</taxon>
        <taxon>Dikarya</taxon>
        <taxon>Basidiomycota</taxon>
        <taxon>Agaricomycotina</taxon>
        <taxon>Tremellomycetes</taxon>
        <taxon>Filobasidiales</taxon>
        <taxon>Filobasidiaceae</taxon>
        <taxon>Filobasidium</taxon>
    </lineage>
</organism>
<sequence length="244" mass="27207">MTSDEDVLEVIAENGDIVRVKRKLLMISPVFRDAFEMDSLSKNAQTSEVSKSADGRIKIEGSTAAIRWLFGLLDGSSPGDLGVPTDEITSTPPITPCMDAMSLADKFDIPCFRNLMTEAVLRLTEYGTYQALTAYSLAYNLGDQTLARLAVSKITDFCPPHKWRLDIVEAIGLRPWWSLIDAYNDLGDSAKDDEWMKQVAKKLDIKPYYALPEASNPPASHALHDITSVPYVKEVCLYQRELKL</sequence>
<dbReference type="AlphaFoldDB" id="A0A8K0NPS7"/>
<keyword evidence="2" id="KW-1185">Reference proteome</keyword>
<dbReference type="EMBL" id="JABELV010000099">
    <property type="protein sequence ID" value="KAG7531096.1"/>
    <property type="molecule type" value="Genomic_DNA"/>
</dbReference>
<evidence type="ECO:0000313" key="2">
    <source>
        <dbReference type="Proteomes" id="UP000812966"/>
    </source>
</evidence>
<comment type="caution">
    <text evidence="1">The sequence shown here is derived from an EMBL/GenBank/DDBJ whole genome shotgun (WGS) entry which is preliminary data.</text>
</comment>
<accession>A0A8K0NPS7</accession>
<name>A0A8K0NPS7_9TREE</name>
<evidence type="ECO:0000313" key="1">
    <source>
        <dbReference type="EMBL" id="KAG7531096.1"/>
    </source>
</evidence>